<evidence type="ECO:0000256" key="8">
    <source>
        <dbReference type="ARBA" id="ARBA00023163"/>
    </source>
</evidence>
<evidence type="ECO:0000256" key="4">
    <source>
        <dbReference type="ARBA" id="ARBA00022771"/>
    </source>
</evidence>
<dbReference type="FunFam" id="3.30.160.60:FF:000077">
    <property type="entry name" value="Sp8 transcription factor"/>
    <property type="match status" value="1"/>
</dbReference>
<evidence type="ECO:0000313" key="15">
    <source>
        <dbReference type="Proteomes" id="UP000192578"/>
    </source>
</evidence>
<dbReference type="PROSITE" id="PS00028">
    <property type="entry name" value="ZINC_FINGER_C2H2_1"/>
    <property type="match status" value="2"/>
</dbReference>
<dbReference type="SUPFAM" id="SSF57667">
    <property type="entry name" value="beta-beta-alpha zinc fingers"/>
    <property type="match status" value="1"/>
</dbReference>
<gene>
    <name evidence="14" type="ORF">BV898_07692</name>
</gene>
<keyword evidence="6" id="KW-0805">Transcription regulation</keyword>
<keyword evidence="9" id="KW-0539">Nucleus</keyword>
<dbReference type="GO" id="GO:0000978">
    <property type="term" value="F:RNA polymerase II cis-regulatory region sequence-specific DNA binding"/>
    <property type="evidence" value="ECO:0007669"/>
    <property type="project" value="TreeGrafter"/>
</dbReference>
<organism evidence="14 15">
    <name type="scientific">Hypsibius exemplaris</name>
    <name type="common">Freshwater tardigrade</name>
    <dbReference type="NCBI Taxonomy" id="2072580"/>
    <lineage>
        <taxon>Eukaryota</taxon>
        <taxon>Metazoa</taxon>
        <taxon>Ecdysozoa</taxon>
        <taxon>Tardigrada</taxon>
        <taxon>Eutardigrada</taxon>
        <taxon>Parachela</taxon>
        <taxon>Hypsibioidea</taxon>
        <taxon>Hypsibiidae</taxon>
        <taxon>Hypsibius</taxon>
    </lineage>
</organism>
<proteinExistence type="inferred from homology"/>
<keyword evidence="3" id="KW-0677">Repeat</keyword>
<dbReference type="PANTHER" id="PTHR23235">
    <property type="entry name" value="KRUEPPEL-LIKE TRANSCRIPTION FACTOR"/>
    <property type="match status" value="1"/>
</dbReference>
<dbReference type="FunFam" id="3.30.160.60:FF:000014">
    <property type="entry name" value="Transcription factor Sp3"/>
    <property type="match status" value="1"/>
</dbReference>
<dbReference type="AlphaFoldDB" id="A0A1W0WSW3"/>
<dbReference type="Proteomes" id="UP000192578">
    <property type="component" value="Unassembled WGS sequence"/>
</dbReference>
<evidence type="ECO:0000256" key="2">
    <source>
        <dbReference type="ARBA" id="ARBA00022723"/>
    </source>
</evidence>
<evidence type="ECO:0000256" key="3">
    <source>
        <dbReference type="ARBA" id="ARBA00022737"/>
    </source>
</evidence>
<dbReference type="Gene3D" id="3.30.160.60">
    <property type="entry name" value="Classic Zinc Finger"/>
    <property type="match status" value="2"/>
</dbReference>
<evidence type="ECO:0000313" key="14">
    <source>
        <dbReference type="EMBL" id="OQV18298.1"/>
    </source>
</evidence>
<dbReference type="EMBL" id="MTYJ01000051">
    <property type="protein sequence ID" value="OQV18298.1"/>
    <property type="molecule type" value="Genomic_DNA"/>
</dbReference>
<reference evidence="15" key="1">
    <citation type="submission" date="2017-01" db="EMBL/GenBank/DDBJ databases">
        <title>Comparative genomics of anhydrobiosis in the tardigrade Hypsibius dujardini.</title>
        <authorList>
            <person name="Yoshida Y."/>
            <person name="Koutsovoulos G."/>
            <person name="Laetsch D."/>
            <person name="Stevens L."/>
            <person name="Kumar S."/>
            <person name="Horikawa D."/>
            <person name="Ishino K."/>
            <person name="Komine S."/>
            <person name="Tomita M."/>
            <person name="Blaxter M."/>
            <person name="Arakawa K."/>
        </authorList>
    </citation>
    <scope>NUCLEOTIDE SEQUENCE [LARGE SCALE GENOMIC DNA]</scope>
    <source>
        <strain evidence="15">Z151</strain>
    </source>
</reference>
<feature type="compositionally biased region" description="Low complexity" evidence="12">
    <location>
        <begin position="197"/>
        <end position="223"/>
    </location>
</feature>
<dbReference type="OrthoDB" id="6365676at2759"/>
<name>A0A1W0WSW3_HYPEX</name>
<feature type="domain" description="C2H2-type" evidence="13">
    <location>
        <begin position="157"/>
        <end position="186"/>
    </location>
</feature>
<keyword evidence="4 11" id="KW-0863">Zinc-finger</keyword>
<feature type="region of interest" description="Disordered" evidence="12">
    <location>
        <begin position="186"/>
        <end position="234"/>
    </location>
</feature>
<comment type="caution">
    <text evidence="14">The sequence shown here is derived from an EMBL/GenBank/DDBJ whole genome shotgun (WGS) entry which is preliminary data.</text>
</comment>
<dbReference type="SMART" id="SM00355">
    <property type="entry name" value="ZnF_C2H2"/>
    <property type="match status" value="2"/>
</dbReference>
<dbReference type="PANTHER" id="PTHR23235:SF15">
    <property type="entry name" value="SP1, ISOFORM F"/>
    <property type="match status" value="1"/>
</dbReference>
<protein>
    <submittedName>
        <fullName evidence="14">Transcription factor Sp8</fullName>
    </submittedName>
</protein>
<dbReference type="GO" id="GO:0005634">
    <property type="term" value="C:nucleus"/>
    <property type="evidence" value="ECO:0007669"/>
    <property type="project" value="UniProtKB-SubCell"/>
</dbReference>
<comment type="similarity">
    <text evidence="10">Belongs to the Sp1 C2H2-type zinc-finger protein family.</text>
</comment>
<accession>A0A1W0WSW3</accession>
<keyword evidence="5" id="KW-0862">Zinc</keyword>
<evidence type="ECO:0000256" key="5">
    <source>
        <dbReference type="ARBA" id="ARBA00022833"/>
    </source>
</evidence>
<evidence type="ECO:0000256" key="12">
    <source>
        <dbReference type="SAM" id="MobiDB-lite"/>
    </source>
</evidence>
<evidence type="ECO:0000259" key="13">
    <source>
        <dbReference type="PROSITE" id="PS50157"/>
    </source>
</evidence>
<evidence type="ECO:0000256" key="9">
    <source>
        <dbReference type="ARBA" id="ARBA00023242"/>
    </source>
</evidence>
<feature type="region of interest" description="Disordered" evidence="12">
    <location>
        <begin position="70"/>
        <end position="96"/>
    </location>
</feature>
<dbReference type="GO" id="GO:0000981">
    <property type="term" value="F:DNA-binding transcription factor activity, RNA polymerase II-specific"/>
    <property type="evidence" value="ECO:0007669"/>
    <property type="project" value="TreeGrafter"/>
</dbReference>
<evidence type="ECO:0000256" key="10">
    <source>
        <dbReference type="ARBA" id="ARBA00038409"/>
    </source>
</evidence>
<feature type="compositionally biased region" description="Basic and acidic residues" evidence="12">
    <location>
        <begin position="186"/>
        <end position="196"/>
    </location>
</feature>
<evidence type="ECO:0000256" key="6">
    <source>
        <dbReference type="ARBA" id="ARBA00023015"/>
    </source>
</evidence>
<evidence type="ECO:0000256" key="11">
    <source>
        <dbReference type="PROSITE-ProRule" id="PRU00042"/>
    </source>
</evidence>
<keyword evidence="15" id="KW-1185">Reference proteome</keyword>
<keyword evidence="2" id="KW-0479">Metal-binding</keyword>
<dbReference type="GO" id="GO:0008270">
    <property type="term" value="F:zinc ion binding"/>
    <property type="evidence" value="ECO:0007669"/>
    <property type="project" value="UniProtKB-KW"/>
</dbReference>
<dbReference type="InterPro" id="IPR013087">
    <property type="entry name" value="Znf_C2H2_type"/>
</dbReference>
<keyword evidence="7" id="KW-0238">DNA-binding</keyword>
<feature type="domain" description="C2H2-type" evidence="13">
    <location>
        <begin position="127"/>
        <end position="156"/>
    </location>
</feature>
<keyword evidence="8" id="KW-0804">Transcription</keyword>
<dbReference type="InterPro" id="IPR036236">
    <property type="entry name" value="Znf_C2H2_sf"/>
</dbReference>
<evidence type="ECO:0000256" key="1">
    <source>
        <dbReference type="ARBA" id="ARBA00004123"/>
    </source>
</evidence>
<dbReference type="Pfam" id="PF00096">
    <property type="entry name" value="zf-C2H2"/>
    <property type="match status" value="2"/>
</dbReference>
<sequence>MHDIYSQNPYSTAHHHHQLPGTYASEYGQLVNAAASVGHHHHHLNFLADYKSINMIPEVGIIRRPTVVLSCPRPRDPDDGDLSGGPRRGTHGARDRYTGRSTCECPNCVEIERLGPAGVHLRKKNIHSCHVPGCGKVYNKTSHLKAHLRWHSGERPFVCNWLYCGKRFTRSDELQRHLRTHTAEKKLHEKKLRDQAAADAISGAAAATATAAATPPTTTTTTTKLEEEEDDGRR</sequence>
<comment type="subcellular location">
    <subcellularLocation>
        <location evidence="1">Nucleus</location>
    </subcellularLocation>
</comment>
<evidence type="ECO:0000256" key="7">
    <source>
        <dbReference type="ARBA" id="ARBA00023125"/>
    </source>
</evidence>
<dbReference type="PROSITE" id="PS50157">
    <property type="entry name" value="ZINC_FINGER_C2H2_2"/>
    <property type="match status" value="2"/>
</dbReference>